<dbReference type="InterPro" id="IPR014845">
    <property type="entry name" value="GYD/TTHA1554"/>
</dbReference>
<dbReference type="AlphaFoldDB" id="A0AAE9ZD28"/>
<reference evidence="1" key="1">
    <citation type="submission" date="2023-02" db="EMBL/GenBank/DDBJ databases">
        <title>Genome sequence of Hyphococcus flavus.</title>
        <authorList>
            <person name="Rong J.-C."/>
            <person name="Zhao Q."/>
            <person name="Yi M."/>
            <person name="Wu J.-Y."/>
        </authorList>
    </citation>
    <scope>NUCLEOTIDE SEQUENCE</scope>
    <source>
        <strain evidence="1">MCCC 1K03223</strain>
    </source>
</reference>
<dbReference type="EMBL" id="CP118166">
    <property type="protein sequence ID" value="WDI32679.1"/>
    <property type="molecule type" value="Genomic_DNA"/>
</dbReference>
<proteinExistence type="predicted"/>
<keyword evidence="2" id="KW-1185">Reference proteome</keyword>
<dbReference type="RefSeq" id="WP_274494618.1">
    <property type="nucleotide sequence ID" value="NZ_CP118166.1"/>
</dbReference>
<name>A0AAE9ZD28_9PROT</name>
<dbReference type="Pfam" id="PF08734">
    <property type="entry name" value="GYD"/>
    <property type="match status" value="1"/>
</dbReference>
<sequence length="90" mass="10236">MKYVIIGKIGPRWGDDPARRVDQVHKKLDALKVKLETVYYTQGAYDFMEVVEAEPEAMLALSLWYKTKGYGELTSMPAFSMEEVTNALTT</sequence>
<dbReference type="Proteomes" id="UP001214043">
    <property type="component" value="Chromosome"/>
</dbReference>
<evidence type="ECO:0000313" key="1">
    <source>
        <dbReference type="EMBL" id="WDI32679.1"/>
    </source>
</evidence>
<gene>
    <name evidence="1" type="ORF">PUV54_05645</name>
</gene>
<evidence type="ECO:0000313" key="2">
    <source>
        <dbReference type="Proteomes" id="UP001214043"/>
    </source>
</evidence>
<accession>A0AAE9ZD28</accession>
<organism evidence="1 2">
    <name type="scientific">Hyphococcus flavus</name>
    <dbReference type="NCBI Taxonomy" id="1866326"/>
    <lineage>
        <taxon>Bacteria</taxon>
        <taxon>Pseudomonadati</taxon>
        <taxon>Pseudomonadota</taxon>
        <taxon>Alphaproteobacteria</taxon>
        <taxon>Parvularculales</taxon>
        <taxon>Parvularculaceae</taxon>
        <taxon>Hyphococcus</taxon>
    </lineage>
</organism>
<dbReference type="KEGG" id="hfl:PUV54_05645"/>
<protein>
    <submittedName>
        <fullName evidence="1">GYD domain-containing protein</fullName>
    </submittedName>
</protein>